<accession>A0A951QT03</accession>
<evidence type="ECO:0000313" key="2">
    <source>
        <dbReference type="Proteomes" id="UP000729701"/>
    </source>
</evidence>
<dbReference type="EMBL" id="JAHHGZ010000057">
    <property type="protein sequence ID" value="MBW4671949.1"/>
    <property type="molecule type" value="Genomic_DNA"/>
</dbReference>
<dbReference type="Proteomes" id="UP000729701">
    <property type="component" value="Unassembled WGS sequence"/>
</dbReference>
<dbReference type="AlphaFoldDB" id="A0A951QT03"/>
<gene>
    <name evidence="1" type="ORF">KME60_32130</name>
</gene>
<name>A0A951QT03_9CYAN</name>
<comment type="caution">
    <text evidence="1">The sequence shown here is derived from an EMBL/GenBank/DDBJ whole genome shotgun (WGS) entry which is preliminary data.</text>
</comment>
<reference evidence="1" key="1">
    <citation type="submission" date="2021-05" db="EMBL/GenBank/DDBJ databases">
        <authorList>
            <person name="Pietrasiak N."/>
            <person name="Ward R."/>
            <person name="Stajich J.E."/>
            <person name="Kurbessoian T."/>
        </authorList>
    </citation>
    <scope>NUCLEOTIDE SEQUENCE</scope>
    <source>
        <strain evidence="1">GSE-NOS-MK-12-04C</strain>
    </source>
</reference>
<protein>
    <submittedName>
        <fullName evidence="1">Uncharacterized protein</fullName>
    </submittedName>
</protein>
<sequence length="49" mass="5879">MFLTPNEQIRLVVPELEPAPQSTWQYLVFRPYSWRRQLCLKERGVSVES</sequence>
<reference evidence="1" key="2">
    <citation type="journal article" date="2022" name="Microbiol. Resour. Announc.">
        <title>Metagenome Sequencing to Explore Phylogenomics of Terrestrial Cyanobacteria.</title>
        <authorList>
            <person name="Ward R.D."/>
            <person name="Stajich J.E."/>
            <person name="Johansen J.R."/>
            <person name="Huntemann M."/>
            <person name="Clum A."/>
            <person name="Foster B."/>
            <person name="Foster B."/>
            <person name="Roux S."/>
            <person name="Palaniappan K."/>
            <person name="Varghese N."/>
            <person name="Mukherjee S."/>
            <person name="Reddy T.B.K."/>
            <person name="Daum C."/>
            <person name="Copeland A."/>
            <person name="Chen I.A."/>
            <person name="Ivanova N.N."/>
            <person name="Kyrpides N.C."/>
            <person name="Shapiro N."/>
            <person name="Eloe-Fadrosh E.A."/>
            <person name="Pietrasiak N."/>
        </authorList>
    </citation>
    <scope>NUCLEOTIDE SEQUENCE</scope>
    <source>
        <strain evidence="1">GSE-NOS-MK-12-04C</strain>
    </source>
</reference>
<organism evidence="1 2">
    <name type="scientific">Cyanomargarita calcarea GSE-NOS-MK-12-04C</name>
    <dbReference type="NCBI Taxonomy" id="2839659"/>
    <lineage>
        <taxon>Bacteria</taxon>
        <taxon>Bacillati</taxon>
        <taxon>Cyanobacteriota</taxon>
        <taxon>Cyanophyceae</taxon>
        <taxon>Nostocales</taxon>
        <taxon>Cyanomargaritaceae</taxon>
        <taxon>Cyanomargarita</taxon>
    </lineage>
</organism>
<evidence type="ECO:0000313" key="1">
    <source>
        <dbReference type="EMBL" id="MBW4671949.1"/>
    </source>
</evidence>
<proteinExistence type="predicted"/>